<dbReference type="PROSITE" id="PS51703">
    <property type="entry name" value="DZF"/>
    <property type="match status" value="1"/>
</dbReference>
<evidence type="ECO:0000313" key="8">
    <source>
        <dbReference type="Proteomes" id="UP000887540"/>
    </source>
</evidence>
<dbReference type="InterPro" id="IPR049401">
    <property type="entry name" value="DZF_dom_N"/>
</dbReference>
<dbReference type="Pfam" id="PF20965">
    <property type="entry name" value="DZF_C"/>
    <property type="match status" value="1"/>
</dbReference>
<dbReference type="Gene3D" id="1.10.1410.40">
    <property type="match status" value="1"/>
</dbReference>
<dbReference type="GO" id="GO:0003725">
    <property type="term" value="F:double-stranded RNA binding"/>
    <property type="evidence" value="ECO:0007669"/>
    <property type="project" value="TreeGrafter"/>
</dbReference>
<proteinExistence type="predicted"/>
<evidence type="ECO:0000256" key="6">
    <source>
        <dbReference type="ARBA" id="ARBA00023242"/>
    </source>
</evidence>
<name>A0A914DTU2_9BILA</name>
<dbReference type="InterPro" id="IPR052134">
    <property type="entry name" value="ILF2"/>
</dbReference>
<evidence type="ECO:0000256" key="4">
    <source>
        <dbReference type="ARBA" id="ARBA00023159"/>
    </source>
</evidence>
<dbReference type="Proteomes" id="UP000887540">
    <property type="component" value="Unplaced"/>
</dbReference>
<dbReference type="AlphaFoldDB" id="A0A914DTU2"/>
<accession>A0A914DTU2</accession>
<evidence type="ECO:0000256" key="2">
    <source>
        <dbReference type="ARBA" id="ARBA00023015"/>
    </source>
</evidence>
<evidence type="ECO:0000256" key="5">
    <source>
        <dbReference type="ARBA" id="ARBA00023163"/>
    </source>
</evidence>
<dbReference type="PANTHER" id="PTHR46447">
    <property type="entry name" value="INTERLEUKIN ENHANCER-BINDING FACTOR"/>
    <property type="match status" value="1"/>
</dbReference>
<keyword evidence="3" id="KW-0238">DNA-binding</keyword>
<dbReference type="FunFam" id="3.30.460.10:FF:000058">
    <property type="entry name" value="Interleukin enhancer-binding factor 2"/>
    <property type="match status" value="1"/>
</dbReference>
<keyword evidence="4" id="KW-0010">Activator</keyword>
<dbReference type="Pfam" id="PF07528">
    <property type="entry name" value="DZF_N"/>
    <property type="match status" value="1"/>
</dbReference>
<evidence type="ECO:0000256" key="1">
    <source>
        <dbReference type="ARBA" id="ARBA00004123"/>
    </source>
</evidence>
<comment type="subcellular location">
    <subcellularLocation>
        <location evidence="1">Nucleus</location>
    </subcellularLocation>
</comment>
<dbReference type="InterPro" id="IPR043519">
    <property type="entry name" value="NT_sf"/>
</dbReference>
<dbReference type="GO" id="GO:0071013">
    <property type="term" value="C:catalytic step 2 spliceosome"/>
    <property type="evidence" value="ECO:0007669"/>
    <property type="project" value="TreeGrafter"/>
</dbReference>
<protein>
    <submittedName>
        <fullName evidence="9">DZF domain-containing protein</fullName>
    </submittedName>
</protein>
<organism evidence="8 9">
    <name type="scientific">Acrobeloides nanus</name>
    <dbReference type="NCBI Taxonomy" id="290746"/>
    <lineage>
        <taxon>Eukaryota</taxon>
        <taxon>Metazoa</taxon>
        <taxon>Ecdysozoa</taxon>
        <taxon>Nematoda</taxon>
        <taxon>Chromadorea</taxon>
        <taxon>Rhabditida</taxon>
        <taxon>Tylenchina</taxon>
        <taxon>Cephalobomorpha</taxon>
        <taxon>Cephaloboidea</taxon>
        <taxon>Cephalobidae</taxon>
        <taxon>Acrobeloides</taxon>
    </lineage>
</organism>
<keyword evidence="6" id="KW-0539">Nucleus</keyword>
<keyword evidence="5" id="KW-0804">Transcription</keyword>
<dbReference type="GO" id="GO:0003677">
    <property type="term" value="F:DNA binding"/>
    <property type="evidence" value="ECO:0007669"/>
    <property type="project" value="UniProtKB-KW"/>
</dbReference>
<dbReference type="SMART" id="SM00572">
    <property type="entry name" value="DZF"/>
    <property type="match status" value="1"/>
</dbReference>
<evidence type="ECO:0000256" key="3">
    <source>
        <dbReference type="ARBA" id="ARBA00023125"/>
    </source>
</evidence>
<sequence>MNMRGGFYGRFQQRFPGPRPFHASAPAYMPPLAPMAIRPPPFDPYLCEEYFPHLPEGDDTIISQSIIARHAELIPNAGEQAAINNLVTKVKQVLEKMIDKPEDFPAAAIEEVREVGSFKKGTMLAKNNIADLVVILKSLPTVESVNALGNKIVGELKAAETKEVFGCVSREYGCEIAGLQAVVRLLVTILPQNSKLLEPDLHLSEKVLQANMAAIRHARWFEENATQSSVKVLVRILKDMKKRYEGFQGLSMWAIELLSHYCVIHTLDRNPLPLSHAFKRFFMLLSTGLLLPSSPALVDPCDLATRINYNISMEDMDSICSTAQTLLHVILHGGIDHVLGLDPKGATITTEMSIWGDVVVTPLEKAYLEADMEPFYKDDDTNGMDTTPA</sequence>
<feature type="domain" description="DZF" evidence="7">
    <location>
        <begin position="19"/>
        <end position="381"/>
    </location>
</feature>
<dbReference type="PROSITE" id="PS50152">
    <property type="entry name" value="25A_SYNTH_3"/>
    <property type="match status" value="1"/>
</dbReference>
<dbReference type="WBParaSite" id="ACRNAN_scaffold3659.g18052.t1">
    <property type="protein sequence ID" value="ACRNAN_scaffold3659.g18052.t1"/>
    <property type="gene ID" value="ACRNAN_scaffold3659.g18052"/>
</dbReference>
<dbReference type="SUPFAM" id="SSF81301">
    <property type="entry name" value="Nucleotidyltransferase"/>
    <property type="match status" value="1"/>
</dbReference>
<dbReference type="PANTHER" id="PTHR46447:SF1">
    <property type="entry name" value="INTERLEUKIN ENHANCER-BINDING FACTOR 2"/>
    <property type="match status" value="1"/>
</dbReference>
<dbReference type="InterPro" id="IPR006561">
    <property type="entry name" value="DZF_dom"/>
</dbReference>
<keyword evidence="8" id="KW-1185">Reference proteome</keyword>
<evidence type="ECO:0000259" key="7">
    <source>
        <dbReference type="PROSITE" id="PS51703"/>
    </source>
</evidence>
<dbReference type="InterPro" id="IPR049402">
    <property type="entry name" value="DZF_dom_C"/>
</dbReference>
<keyword evidence="2" id="KW-0805">Transcription regulation</keyword>
<evidence type="ECO:0000313" key="9">
    <source>
        <dbReference type="WBParaSite" id="ACRNAN_scaffold3659.g18052.t1"/>
    </source>
</evidence>
<reference evidence="9" key="1">
    <citation type="submission" date="2022-11" db="UniProtKB">
        <authorList>
            <consortium name="WormBaseParasite"/>
        </authorList>
    </citation>
    <scope>IDENTIFICATION</scope>
</reference>
<dbReference type="Gene3D" id="3.30.460.10">
    <property type="entry name" value="Beta Polymerase, domain 2"/>
    <property type="match status" value="1"/>
</dbReference>
<dbReference type="GO" id="GO:0045893">
    <property type="term" value="P:positive regulation of DNA-templated transcription"/>
    <property type="evidence" value="ECO:0007669"/>
    <property type="project" value="TreeGrafter"/>
</dbReference>